<feature type="region of interest" description="Disordered" evidence="1">
    <location>
        <begin position="352"/>
        <end position="429"/>
    </location>
</feature>
<sequence length="429" mass="47679">MTWYAIDAIDRAFSRTKKALLEPFDFWKWVKLAIIVFFVGGLGSSYGGQGTNYNMGSEDWGSDVPAIVPGDVPASPYDISWTGLGYVQSIDPLIIIAAAIILLILFVIVFSYISSVMEFVFVESLVKNEVKLRAYFKKFMGKGFNLLLIRLAIGLLFFIIFVLSLLPFVSIFVTESPDFSVPALVGGILWIFGVIILLALVGAVINSFLSLAIPVSIYRETGILTSFNMVYRNFRKNWQEILVYWLIRFLLGIGVGFLALILFIVLFLVLIIVSLVIDGIAYYILSTFVSEPLIWIILALFVLAEILFTFALLMMLSVPFAVFLKYHLLTFLEKWFDGLNIPFFDKPAGEPGTGQGEIGTGLSSSEQNLPEQNSSEQNSSEQNSSEQNSSEQNSSERYSPENEMPESPRPGSDNSNGSDGSETSASRDF</sequence>
<keyword evidence="2" id="KW-0812">Transmembrane</keyword>
<keyword evidence="2" id="KW-1133">Transmembrane helix</keyword>
<evidence type="ECO:0000313" key="3">
    <source>
        <dbReference type="EMBL" id="AAM32700.1"/>
    </source>
</evidence>
<dbReference type="EMBL" id="AE008384">
    <property type="protein sequence ID" value="AAM32700.1"/>
    <property type="molecule type" value="Genomic_DNA"/>
</dbReference>
<dbReference type="PATRIC" id="fig|192952.21.peg.3488"/>
<feature type="compositionally biased region" description="Low complexity" evidence="1">
    <location>
        <begin position="411"/>
        <end position="421"/>
    </location>
</feature>
<dbReference type="Proteomes" id="UP000000595">
    <property type="component" value="Chromosome"/>
</dbReference>
<dbReference type="AlphaFoldDB" id="Q8PSS2"/>
<feature type="compositionally biased region" description="Low complexity" evidence="1">
    <location>
        <begin position="363"/>
        <end position="396"/>
    </location>
</feature>
<reference evidence="3 4" key="1">
    <citation type="journal article" date="2002" name="J. Mol. Microbiol. Biotechnol.">
        <title>The genome of Methanosarcina mazei: evidence for lateral gene transfer between Bacteria and Archaea.</title>
        <authorList>
            <person name="Deppenmeier U."/>
            <person name="Johann A."/>
            <person name="Hartsch T."/>
            <person name="Merkl R."/>
            <person name="Schmitz R.A."/>
            <person name="Martinez-Arias R."/>
            <person name="Henne A."/>
            <person name="Wiezer A."/>
            <person name="Baumer S."/>
            <person name="Jacobi C."/>
            <person name="Bruggemann H."/>
            <person name="Lienard T."/>
            <person name="Christmann A."/>
            <person name="Bomeke M."/>
            <person name="Steckel S."/>
            <person name="Bhattacharyya A."/>
            <person name="Lykidis A."/>
            <person name="Overbeek R."/>
            <person name="Klenk H.P."/>
            <person name="Gunsalus R.P."/>
            <person name="Fritz H.J."/>
            <person name="Gottschalk G."/>
        </authorList>
    </citation>
    <scope>NUCLEOTIDE SEQUENCE [LARGE SCALE GENOMIC DNA]</scope>
    <source>
        <strain evidence="4">ATCC BAA-159 / DSM 3647 / Goe1 / Go1 / JCM 11833 / OCM 88</strain>
    </source>
</reference>
<feature type="transmembrane region" description="Helical" evidence="2">
    <location>
        <begin position="184"/>
        <end position="209"/>
    </location>
</feature>
<dbReference type="HOGENOM" id="CLU_051458_0_0_2"/>
<proteinExistence type="predicted"/>
<dbReference type="eggNOG" id="arCOG04706">
    <property type="taxonomic scope" value="Archaea"/>
</dbReference>
<gene>
    <name evidence="3" type="ordered locus">MM_3004</name>
</gene>
<accession>Q8PSS2</accession>
<keyword evidence="2" id="KW-0472">Membrane</keyword>
<dbReference type="KEGG" id="mma:MM_3004"/>
<evidence type="ECO:0000256" key="2">
    <source>
        <dbReference type="SAM" id="Phobius"/>
    </source>
</evidence>
<evidence type="ECO:0000313" key="4">
    <source>
        <dbReference type="Proteomes" id="UP000000595"/>
    </source>
</evidence>
<protein>
    <submittedName>
        <fullName evidence="3">Conserved protein</fullName>
    </submittedName>
</protein>
<organism evidence="3 4">
    <name type="scientific">Methanosarcina mazei (strain ATCC BAA-159 / DSM 3647 / Goe1 / Go1 / JCM 11833 / OCM 88)</name>
    <name type="common">Methanosarcina frisia</name>
    <dbReference type="NCBI Taxonomy" id="192952"/>
    <lineage>
        <taxon>Archaea</taxon>
        <taxon>Methanobacteriati</taxon>
        <taxon>Methanobacteriota</taxon>
        <taxon>Stenosarchaea group</taxon>
        <taxon>Methanomicrobia</taxon>
        <taxon>Methanosarcinales</taxon>
        <taxon>Methanosarcinaceae</taxon>
        <taxon>Methanosarcina</taxon>
    </lineage>
</organism>
<dbReference type="Pfam" id="PF24400">
    <property type="entry name" value="DUF7544"/>
    <property type="match status" value="1"/>
</dbReference>
<name>Q8PSS2_METMA</name>
<feature type="transmembrane region" description="Helical" evidence="2">
    <location>
        <begin position="293"/>
        <end position="324"/>
    </location>
</feature>
<feature type="transmembrane region" description="Helical" evidence="2">
    <location>
        <begin position="242"/>
        <end position="273"/>
    </location>
</feature>
<evidence type="ECO:0000256" key="1">
    <source>
        <dbReference type="SAM" id="MobiDB-lite"/>
    </source>
</evidence>
<feature type="transmembrane region" description="Helical" evidence="2">
    <location>
        <begin position="147"/>
        <end position="172"/>
    </location>
</feature>
<feature type="transmembrane region" description="Helical" evidence="2">
    <location>
        <begin position="26"/>
        <end position="46"/>
    </location>
</feature>
<dbReference type="InterPro" id="IPR055966">
    <property type="entry name" value="DUF7544"/>
</dbReference>
<feature type="transmembrane region" description="Helical" evidence="2">
    <location>
        <begin position="93"/>
        <end position="126"/>
    </location>
</feature>